<keyword evidence="2" id="KW-1185">Reference proteome</keyword>
<reference evidence="1" key="2">
    <citation type="journal article" date="2022" name="New Phytol.">
        <title>Evolutionary transition to the ectomycorrhizal habit in the genomes of a hyperdiverse lineage of mushroom-forming fungi.</title>
        <authorList>
            <person name="Looney B."/>
            <person name="Miyauchi S."/>
            <person name="Morin E."/>
            <person name="Drula E."/>
            <person name="Courty P.E."/>
            <person name="Kohler A."/>
            <person name="Kuo A."/>
            <person name="LaButti K."/>
            <person name="Pangilinan J."/>
            <person name="Lipzen A."/>
            <person name="Riley R."/>
            <person name="Andreopoulos W."/>
            <person name="He G."/>
            <person name="Johnson J."/>
            <person name="Nolan M."/>
            <person name="Tritt A."/>
            <person name="Barry K.W."/>
            <person name="Grigoriev I.V."/>
            <person name="Nagy L.G."/>
            <person name="Hibbett D."/>
            <person name="Henrissat B."/>
            <person name="Matheny P.B."/>
            <person name="Labbe J."/>
            <person name="Martin F.M."/>
        </authorList>
    </citation>
    <scope>NUCLEOTIDE SEQUENCE</scope>
    <source>
        <strain evidence="1">EC-137</strain>
    </source>
</reference>
<accession>A0ACB8QD40</accession>
<reference evidence="1" key="1">
    <citation type="submission" date="2021-02" db="EMBL/GenBank/DDBJ databases">
        <authorList>
            <consortium name="DOE Joint Genome Institute"/>
            <person name="Ahrendt S."/>
            <person name="Looney B.P."/>
            <person name="Miyauchi S."/>
            <person name="Morin E."/>
            <person name="Drula E."/>
            <person name="Courty P.E."/>
            <person name="Chicoki N."/>
            <person name="Fauchery L."/>
            <person name="Kohler A."/>
            <person name="Kuo A."/>
            <person name="Labutti K."/>
            <person name="Pangilinan J."/>
            <person name="Lipzen A."/>
            <person name="Riley R."/>
            <person name="Andreopoulos W."/>
            <person name="He G."/>
            <person name="Johnson J."/>
            <person name="Barry K.W."/>
            <person name="Grigoriev I.V."/>
            <person name="Nagy L."/>
            <person name="Hibbett D."/>
            <person name="Henrissat B."/>
            <person name="Matheny P.B."/>
            <person name="Labbe J."/>
            <person name="Martin F."/>
        </authorList>
    </citation>
    <scope>NUCLEOTIDE SEQUENCE</scope>
    <source>
        <strain evidence="1">EC-137</strain>
    </source>
</reference>
<organism evidence="1 2">
    <name type="scientific">Vararia minispora EC-137</name>
    <dbReference type="NCBI Taxonomy" id="1314806"/>
    <lineage>
        <taxon>Eukaryota</taxon>
        <taxon>Fungi</taxon>
        <taxon>Dikarya</taxon>
        <taxon>Basidiomycota</taxon>
        <taxon>Agaricomycotina</taxon>
        <taxon>Agaricomycetes</taxon>
        <taxon>Russulales</taxon>
        <taxon>Lachnocladiaceae</taxon>
        <taxon>Vararia</taxon>
    </lineage>
</organism>
<keyword evidence="1" id="KW-0413">Isomerase</keyword>
<name>A0ACB8QD40_9AGAM</name>
<protein>
    <submittedName>
        <fullName evidence="1">Protein disulfide isomerase</fullName>
    </submittedName>
</protein>
<evidence type="ECO:0000313" key="2">
    <source>
        <dbReference type="Proteomes" id="UP000814128"/>
    </source>
</evidence>
<dbReference type="Proteomes" id="UP000814128">
    <property type="component" value="Unassembled WGS sequence"/>
</dbReference>
<dbReference type="EMBL" id="MU273660">
    <property type="protein sequence ID" value="KAI0029709.1"/>
    <property type="molecule type" value="Genomic_DNA"/>
</dbReference>
<proteinExistence type="predicted"/>
<gene>
    <name evidence="1" type="ORF">K488DRAFT_55787</name>
</gene>
<evidence type="ECO:0000313" key="1">
    <source>
        <dbReference type="EMBL" id="KAI0029709.1"/>
    </source>
</evidence>
<sequence>MKFAASFWSLSLLAGAFASNVLDLSAQSDFEATIGKGKPGLVEFFAPWCGHCKNLAPVYEQLADAFSHQKEKVIVAKVDADGEGRPLGQKYDVTGFPTLKWFDANGEAEAYSGARDLDALADFITSKTGLKSKIKPPPPTAVKVLDASTFDEVIKDPTHDSIVAFTAPWCGHCKRLKPIYEEVAKDFVLESNCVVANVDGDAEKNRDLAMTYSISSFPTIKFFPKGGEPIDYDGPRTEEAFVEYLNEKCGTHRAVGGTLNDRAGRLPALDELASQFFIAAASERDTIYKSAAGIASELGGASKHYLRAMEKVLNGTEDYFAKESKRLSNILTKRTLSLEKLDEIKLKANVLAAFAEKKVGEAAEKVKEALAHEEL</sequence>
<comment type="caution">
    <text evidence="1">The sequence shown here is derived from an EMBL/GenBank/DDBJ whole genome shotgun (WGS) entry which is preliminary data.</text>
</comment>